<evidence type="ECO:0000313" key="7">
    <source>
        <dbReference type="Proteomes" id="UP001602119"/>
    </source>
</evidence>
<feature type="domain" description="HTH tetR-type" evidence="5">
    <location>
        <begin position="9"/>
        <end position="69"/>
    </location>
</feature>
<dbReference type="Gene3D" id="1.10.357.10">
    <property type="entry name" value="Tetracycline Repressor, domain 2"/>
    <property type="match status" value="1"/>
</dbReference>
<accession>A0ABW6UYF0</accession>
<proteinExistence type="predicted"/>
<keyword evidence="2 4" id="KW-0238">DNA-binding</keyword>
<evidence type="ECO:0000256" key="4">
    <source>
        <dbReference type="PROSITE-ProRule" id="PRU00335"/>
    </source>
</evidence>
<name>A0ABW6UYF0_MICFU</name>
<dbReference type="Proteomes" id="UP001602119">
    <property type="component" value="Unassembled WGS sequence"/>
</dbReference>
<evidence type="ECO:0000313" key="6">
    <source>
        <dbReference type="EMBL" id="MFF4771332.1"/>
    </source>
</evidence>
<dbReference type="InterPro" id="IPR036271">
    <property type="entry name" value="Tet_transcr_reg_TetR-rel_C_sf"/>
</dbReference>
<dbReference type="Pfam" id="PF00440">
    <property type="entry name" value="TetR_N"/>
    <property type="match status" value="1"/>
</dbReference>
<evidence type="ECO:0000256" key="1">
    <source>
        <dbReference type="ARBA" id="ARBA00023015"/>
    </source>
</evidence>
<dbReference type="InterPro" id="IPR009057">
    <property type="entry name" value="Homeodomain-like_sf"/>
</dbReference>
<organism evidence="6 7">
    <name type="scientific">Microtetraspora fusca</name>
    <dbReference type="NCBI Taxonomy" id="1997"/>
    <lineage>
        <taxon>Bacteria</taxon>
        <taxon>Bacillati</taxon>
        <taxon>Actinomycetota</taxon>
        <taxon>Actinomycetes</taxon>
        <taxon>Streptosporangiales</taxon>
        <taxon>Streptosporangiaceae</taxon>
        <taxon>Microtetraspora</taxon>
    </lineage>
</organism>
<keyword evidence="7" id="KW-1185">Reference proteome</keyword>
<dbReference type="Pfam" id="PF14278">
    <property type="entry name" value="TetR_C_8"/>
    <property type="match status" value="1"/>
</dbReference>
<dbReference type="SUPFAM" id="SSF46689">
    <property type="entry name" value="Homeodomain-like"/>
    <property type="match status" value="1"/>
</dbReference>
<dbReference type="InterPro" id="IPR001647">
    <property type="entry name" value="HTH_TetR"/>
</dbReference>
<dbReference type="PANTHER" id="PTHR30055:SF234">
    <property type="entry name" value="HTH-TYPE TRANSCRIPTIONAL REGULATOR BETI"/>
    <property type="match status" value="1"/>
</dbReference>
<evidence type="ECO:0000256" key="3">
    <source>
        <dbReference type="ARBA" id="ARBA00023163"/>
    </source>
</evidence>
<feature type="DNA-binding region" description="H-T-H motif" evidence="4">
    <location>
        <begin position="32"/>
        <end position="51"/>
    </location>
</feature>
<dbReference type="EMBL" id="JBIAXI010000001">
    <property type="protein sequence ID" value="MFF4771332.1"/>
    <property type="molecule type" value="Genomic_DNA"/>
</dbReference>
<keyword evidence="3" id="KW-0804">Transcription</keyword>
<evidence type="ECO:0000256" key="2">
    <source>
        <dbReference type="ARBA" id="ARBA00023125"/>
    </source>
</evidence>
<comment type="caution">
    <text evidence="6">The sequence shown here is derived from an EMBL/GenBank/DDBJ whole genome shotgun (WGS) entry which is preliminary data.</text>
</comment>
<dbReference type="PROSITE" id="PS50977">
    <property type="entry name" value="HTH_TETR_2"/>
    <property type="match status" value="1"/>
</dbReference>
<protein>
    <submittedName>
        <fullName evidence="6">TetR/AcrR family transcriptional regulator</fullName>
    </submittedName>
</protein>
<evidence type="ECO:0000259" key="5">
    <source>
        <dbReference type="PROSITE" id="PS50977"/>
    </source>
</evidence>
<dbReference type="SUPFAM" id="SSF48498">
    <property type="entry name" value="Tetracyclin repressor-like, C-terminal domain"/>
    <property type="match status" value="1"/>
</dbReference>
<gene>
    <name evidence="6" type="ORF">ACFY05_00580</name>
</gene>
<dbReference type="RefSeq" id="WP_387339984.1">
    <property type="nucleotide sequence ID" value="NZ_JBIAXI010000001.1"/>
</dbReference>
<dbReference type="InterPro" id="IPR039532">
    <property type="entry name" value="TetR_C_Firmicutes"/>
</dbReference>
<dbReference type="InterPro" id="IPR050109">
    <property type="entry name" value="HTH-type_TetR-like_transc_reg"/>
</dbReference>
<dbReference type="PANTHER" id="PTHR30055">
    <property type="entry name" value="HTH-TYPE TRANSCRIPTIONAL REGULATOR RUTR"/>
    <property type="match status" value="1"/>
</dbReference>
<reference evidence="6 7" key="1">
    <citation type="submission" date="2024-10" db="EMBL/GenBank/DDBJ databases">
        <title>The Natural Products Discovery Center: Release of the First 8490 Sequenced Strains for Exploring Actinobacteria Biosynthetic Diversity.</title>
        <authorList>
            <person name="Kalkreuter E."/>
            <person name="Kautsar S.A."/>
            <person name="Yang D."/>
            <person name="Bader C.D."/>
            <person name="Teijaro C.N."/>
            <person name="Fluegel L."/>
            <person name="Davis C.M."/>
            <person name="Simpson J.R."/>
            <person name="Lauterbach L."/>
            <person name="Steele A.D."/>
            <person name="Gui C."/>
            <person name="Meng S."/>
            <person name="Li G."/>
            <person name="Viehrig K."/>
            <person name="Ye F."/>
            <person name="Su P."/>
            <person name="Kiefer A.F."/>
            <person name="Nichols A."/>
            <person name="Cepeda A.J."/>
            <person name="Yan W."/>
            <person name="Fan B."/>
            <person name="Jiang Y."/>
            <person name="Adhikari A."/>
            <person name="Zheng C.-J."/>
            <person name="Schuster L."/>
            <person name="Cowan T.M."/>
            <person name="Smanski M.J."/>
            <person name="Chevrette M.G."/>
            <person name="De Carvalho L.P.S."/>
            <person name="Shen B."/>
        </authorList>
    </citation>
    <scope>NUCLEOTIDE SEQUENCE [LARGE SCALE GENOMIC DNA]</scope>
    <source>
        <strain evidence="6 7">NPDC001281</strain>
    </source>
</reference>
<keyword evidence="1" id="KW-0805">Transcription regulation</keyword>
<sequence length="186" mass="20338">MNPDDPRAQRTRARLRAAILDLAADKELGSITMAEVARRADVNRATVYLHFPDVDALVTDAMEDTVAQIARAAALCPRDAPRDRAPEPLTDLFEHVAARATLYRRMLGAQGSALFATRMRERLTAELAARFVDGSRPGGFDDVPADMHATYLAGALTGVIAHWVTGDRPAPAAEVTLAFWRLFRLS</sequence>